<comment type="caution">
    <text evidence="3">The sequence shown here is derived from an EMBL/GenBank/DDBJ whole genome shotgun (WGS) entry which is preliminary data.</text>
</comment>
<feature type="non-terminal residue" evidence="3">
    <location>
        <position position="1"/>
    </location>
</feature>
<feature type="chain" id="PRO_5012162292" evidence="2">
    <location>
        <begin position="16"/>
        <end position="141"/>
    </location>
</feature>
<dbReference type="OrthoDB" id="689613at2759"/>
<feature type="region of interest" description="Disordered" evidence="1">
    <location>
        <begin position="105"/>
        <end position="141"/>
    </location>
</feature>
<evidence type="ECO:0000313" key="4">
    <source>
        <dbReference type="Proteomes" id="UP000187406"/>
    </source>
</evidence>
<organism evidence="3 4">
    <name type="scientific">Cephalotus follicularis</name>
    <name type="common">Albany pitcher plant</name>
    <dbReference type="NCBI Taxonomy" id="3775"/>
    <lineage>
        <taxon>Eukaryota</taxon>
        <taxon>Viridiplantae</taxon>
        <taxon>Streptophyta</taxon>
        <taxon>Embryophyta</taxon>
        <taxon>Tracheophyta</taxon>
        <taxon>Spermatophyta</taxon>
        <taxon>Magnoliopsida</taxon>
        <taxon>eudicotyledons</taxon>
        <taxon>Gunneridae</taxon>
        <taxon>Pentapetalae</taxon>
        <taxon>rosids</taxon>
        <taxon>fabids</taxon>
        <taxon>Oxalidales</taxon>
        <taxon>Cephalotaceae</taxon>
        <taxon>Cephalotus</taxon>
    </lineage>
</organism>
<dbReference type="PANTHER" id="PTHR34961">
    <property type="entry name" value="TRANSMEMBRANE PROTEIN"/>
    <property type="match status" value="1"/>
</dbReference>
<dbReference type="Proteomes" id="UP000187406">
    <property type="component" value="Unassembled WGS sequence"/>
</dbReference>
<accession>A0A1Q3BV44</accession>
<protein>
    <submittedName>
        <fullName evidence="3">Uncharacterized protein</fullName>
    </submittedName>
</protein>
<dbReference type="InParanoid" id="A0A1Q3BV44"/>
<evidence type="ECO:0000313" key="3">
    <source>
        <dbReference type="EMBL" id="GAV71792.1"/>
    </source>
</evidence>
<feature type="non-terminal residue" evidence="3">
    <location>
        <position position="141"/>
    </location>
</feature>
<dbReference type="PANTHER" id="PTHR34961:SF1">
    <property type="entry name" value="ROOT MERISTEM GROWTH FACTOR 10"/>
    <property type="match status" value="1"/>
</dbReference>
<evidence type="ECO:0000256" key="1">
    <source>
        <dbReference type="SAM" id="MobiDB-lite"/>
    </source>
</evidence>
<dbReference type="AlphaFoldDB" id="A0A1Q3BV44"/>
<keyword evidence="2" id="KW-0732">Signal</keyword>
<dbReference type="EMBL" id="BDDD01000942">
    <property type="protein sequence ID" value="GAV71792.1"/>
    <property type="molecule type" value="Genomic_DNA"/>
</dbReference>
<name>A0A1Q3BV44_CEPFO</name>
<reference evidence="4" key="1">
    <citation type="submission" date="2016-04" db="EMBL/GenBank/DDBJ databases">
        <title>Cephalotus genome sequencing.</title>
        <authorList>
            <person name="Fukushima K."/>
            <person name="Hasebe M."/>
            <person name="Fang X."/>
        </authorList>
    </citation>
    <scope>NUCLEOTIDE SEQUENCE [LARGE SCALE GENOMIC DNA]</scope>
    <source>
        <strain evidence="4">cv. St1</strain>
    </source>
</reference>
<sequence>FLVFLLCFSLHGSHARRLGVIDRKLENKSRFSNKNVDKENIDSISKLPKGRASLTKELEATKGYSVPDTWAYNNAQKQNDPPKAKQKILNEKEIVTKSSGVNKSKRLVSVSWRVPHKKRGEEKPDFNLDYASPKTHPPSHN</sequence>
<dbReference type="InterPro" id="IPR053313">
    <property type="entry name" value="RGF"/>
</dbReference>
<gene>
    <name evidence="3" type="ORF">CFOL_v3_15281</name>
</gene>
<keyword evidence="4" id="KW-1185">Reference proteome</keyword>
<feature type="signal peptide" evidence="2">
    <location>
        <begin position="1"/>
        <end position="15"/>
    </location>
</feature>
<proteinExistence type="predicted"/>
<evidence type="ECO:0000256" key="2">
    <source>
        <dbReference type="SAM" id="SignalP"/>
    </source>
</evidence>